<dbReference type="InterPro" id="IPR000210">
    <property type="entry name" value="BTB/POZ_dom"/>
</dbReference>
<name>A0A9F7RDB5_ICTPU</name>
<keyword evidence="2" id="KW-0677">Repeat</keyword>
<dbReference type="InterPro" id="IPR015915">
    <property type="entry name" value="Kelch-typ_b-propeller"/>
</dbReference>
<dbReference type="PANTHER" id="PTHR45632">
    <property type="entry name" value="LD33804P"/>
    <property type="match status" value="1"/>
</dbReference>
<dbReference type="AlphaFoldDB" id="A0A9F7RDB5"/>
<proteinExistence type="predicted"/>
<dbReference type="Pfam" id="PF01344">
    <property type="entry name" value="Kelch_1"/>
    <property type="match status" value="2"/>
</dbReference>
<dbReference type="InterPro" id="IPR006652">
    <property type="entry name" value="Kelch_1"/>
</dbReference>
<dbReference type="InterPro" id="IPR011705">
    <property type="entry name" value="BACK"/>
</dbReference>
<dbReference type="OrthoDB" id="191037at2759"/>
<dbReference type="Pfam" id="PF00651">
    <property type="entry name" value="BTB"/>
    <property type="match status" value="1"/>
</dbReference>
<dbReference type="PROSITE" id="PS50097">
    <property type="entry name" value="BTB"/>
    <property type="match status" value="1"/>
</dbReference>
<evidence type="ECO:0000259" key="4">
    <source>
        <dbReference type="PROSITE" id="PS50097"/>
    </source>
</evidence>
<keyword evidence="1" id="KW-0880">Kelch repeat</keyword>
<dbReference type="SUPFAM" id="SSF54695">
    <property type="entry name" value="POZ domain"/>
    <property type="match status" value="1"/>
</dbReference>
<dbReference type="SMART" id="SM00612">
    <property type="entry name" value="Kelch"/>
    <property type="match status" value="6"/>
</dbReference>
<dbReference type="FunFam" id="1.25.40.420:FF:000001">
    <property type="entry name" value="Kelch-like family member 12"/>
    <property type="match status" value="1"/>
</dbReference>
<dbReference type="Gene3D" id="3.30.710.10">
    <property type="entry name" value="Potassium Channel Kv1.1, Chain A"/>
    <property type="match status" value="1"/>
</dbReference>
<evidence type="ECO:0000313" key="5">
    <source>
        <dbReference type="Proteomes" id="UP000221080"/>
    </source>
</evidence>
<evidence type="ECO:0000256" key="3">
    <source>
        <dbReference type="SAM" id="MobiDB-lite"/>
    </source>
</evidence>
<evidence type="ECO:0000313" key="6">
    <source>
        <dbReference type="RefSeq" id="XP_053534343.1"/>
    </source>
</evidence>
<keyword evidence="5" id="KW-1185">Reference proteome</keyword>
<dbReference type="InterPro" id="IPR011333">
    <property type="entry name" value="SKP1/BTB/POZ_sf"/>
</dbReference>
<dbReference type="InterPro" id="IPR017096">
    <property type="entry name" value="BTB-kelch_protein"/>
</dbReference>
<evidence type="ECO:0000256" key="1">
    <source>
        <dbReference type="ARBA" id="ARBA00022441"/>
    </source>
</evidence>
<gene>
    <name evidence="6" type="primary">LOC128629620</name>
</gene>
<dbReference type="SMART" id="SM00875">
    <property type="entry name" value="BACK"/>
    <property type="match status" value="1"/>
</dbReference>
<dbReference type="SUPFAM" id="SSF117281">
    <property type="entry name" value="Kelch motif"/>
    <property type="match status" value="1"/>
</dbReference>
<dbReference type="SMART" id="SM00225">
    <property type="entry name" value="BTB"/>
    <property type="match status" value="1"/>
</dbReference>
<dbReference type="CDD" id="cd18450">
    <property type="entry name" value="BACK_KLHL10"/>
    <property type="match status" value="1"/>
</dbReference>
<dbReference type="Gene3D" id="2.120.10.80">
    <property type="entry name" value="Kelch-type beta propeller"/>
    <property type="match status" value="1"/>
</dbReference>
<accession>A0A9F7RDB5</accession>
<reference evidence="6" key="1">
    <citation type="submission" date="2025-08" db="UniProtKB">
        <authorList>
            <consortium name="RefSeq"/>
        </authorList>
    </citation>
    <scope>IDENTIFICATION</scope>
    <source>
        <tissue evidence="6">Blood</tissue>
    </source>
</reference>
<dbReference type="Pfam" id="PF07707">
    <property type="entry name" value="BACK"/>
    <property type="match status" value="1"/>
</dbReference>
<dbReference type="Gene3D" id="1.25.40.420">
    <property type="match status" value="1"/>
</dbReference>
<feature type="region of interest" description="Disordered" evidence="3">
    <location>
        <begin position="591"/>
        <end position="615"/>
    </location>
</feature>
<dbReference type="KEGG" id="ipu:128629620"/>
<dbReference type="PANTHER" id="PTHR45632:SF17">
    <property type="entry name" value="KELCH-LIKE PROTEIN 31"/>
    <property type="match status" value="1"/>
</dbReference>
<dbReference type="PIRSF" id="PIRSF037037">
    <property type="entry name" value="Kelch-like_protein_gigaxonin"/>
    <property type="match status" value="1"/>
</dbReference>
<dbReference type="GeneID" id="128629620"/>
<dbReference type="Proteomes" id="UP000221080">
    <property type="component" value="Unplaced"/>
</dbReference>
<protein>
    <submittedName>
        <fullName evidence="6">Kelch-like protein 10</fullName>
    </submittedName>
</protein>
<evidence type="ECO:0000256" key="2">
    <source>
        <dbReference type="ARBA" id="ARBA00022737"/>
    </source>
</evidence>
<feature type="domain" description="BTB" evidence="4">
    <location>
        <begin position="49"/>
        <end position="116"/>
    </location>
</feature>
<dbReference type="Pfam" id="PF24681">
    <property type="entry name" value="Kelch_KLHDC2_KLHL20_DRC7"/>
    <property type="match status" value="1"/>
</dbReference>
<organism evidence="5 6">
    <name type="scientific">Ictalurus punctatus</name>
    <name type="common">Channel catfish</name>
    <name type="synonym">Silurus punctatus</name>
    <dbReference type="NCBI Taxonomy" id="7998"/>
    <lineage>
        <taxon>Eukaryota</taxon>
        <taxon>Metazoa</taxon>
        <taxon>Chordata</taxon>
        <taxon>Craniata</taxon>
        <taxon>Vertebrata</taxon>
        <taxon>Euteleostomi</taxon>
        <taxon>Actinopterygii</taxon>
        <taxon>Neopterygii</taxon>
        <taxon>Teleostei</taxon>
        <taxon>Ostariophysi</taxon>
        <taxon>Siluriformes</taxon>
        <taxon>Ictaluridae</taxon>
        <taxon>Ictalurus</taxon>
    </lineage>
</organism>
<dbReference type="RefSeq" id="XP_053534343.1">
    <property type="nucleotide sequence ID" value="XM_053678368.1"/>
</dbReference>
<sequence length="615" mass="69702">MKVVHSVALTCIKTGQKISKQEEEKGMQRKVDGMSCNIINELRLEKKLCDVVIMVDGAEFHVHKNILCSCSPYFMVLFTKGWYPPDKLRYSIPNVSTEIMELVVEYAYIRRVNITEKNVCKLLIAADYLLVSSLVNECCAFLKAQLCPENCINLWRFAHSYFCEKLKQQAFRFILHNFEEMVRLSVDFLDLTVVQLSEIIEKDELNVKQESVVFEAVLQWIKHAPWKRKAHIGVLLPKVRLGLLTHYYLMNNVSNNVLVMDDMTCKPIVTSILMGIDDLNPSLSLSSDLTRLRLPSAVLLAIGGWYQRNRTNAIKAYDTRAARWVCVTYSDESPPSAHHGTVYLNGFVYCIGGIDSEDFLCSVRRFDPITRIWAQVHSMHYCRCDVSVCVLDSRIYAMGGFNGFEHLNTVERYEPENDRWCMIAPMHGRRSSSSATVLNGKVYICGGYDIFGCLFTGEYYSPQTRVWTLITPMMIRRCGLGVVAYGGWVYAVGGNDGVNHLSDVEVYNPQTNVWTPGPAMNNQRSHFSIEVLDDLLFVVGGENSTTIIDEVECYDEQTSEWHAIENMGISCHALSCCVLSGLPNMAEYAAPRDDPYRVPQSSRSTRGYLTPPANV</sequence>